<evidence type="ECO:0000313" key="2">
    <source>
        <dbReference type="EMBL" id="QKD06724.1"/>
    </source>
</evidence>
<dbReference type="Proteomes" id="UP000503017">
    <property type="component" value="Chromosome"/>
</dbReference>
<organism evidence="2 3">
    <name type="scientific">Mesorhizobium loti R88b</name>
    <dbReference type="NCBI Taxonomy" id="935548"/>
    <lineage>
        <taxon>Bacteria</taxon>
        <taxon>Pseudomonadati</taxon>
        <taxon>Pseudomonadota</taxon>
        <taxon>Alphaproteobacteria</taxon>
        <taxon>Hyphomicrobiales</taxon>
        <taxon>Phyllobacteriaceae</taxon>
        <taxon>Mesorhizobium</taxon>
    </lineage>
</organism>
<accession>A0A6M7X2P4</accession>
<protein>
    <submittedName>
        <fullName evidence="2">TIR domain-containing protein</fullName>
    </submittedName>
</protein>
<dbReference type="AlphaFoldDB" id="A0A6M7X2P4"/>
<dbReference type="Gene3D" id="3.40.50.10140">
    <property type="entry name" value="Toll/interleukin-1 receptor homology (TIR) domain"/>
    <property type="match status" value="1"/>
</dbReference>
<evidence type="ECO:0000259" key="1">
    <source>
        <dbReference type="Pfam" id="PF13676"/>
    </source>
</evidence>
<dbReference type="InterPro" id="IPR000157">
    <property type="entry name" value="TIR_dom"/>
</dbReference>
<evidence type="ECO:0000313" key="3">
    <source>
        <dbReference type="Proteomes" id="UP000503017"/>
    </source>
</evidence>
<dbReference type="SUPFAM" id="SSF52200">
    <property type="entry name" value="Toll/Interleukin receptor TIR domain"/>
    <property type="match status" value="1"/>
</dbReference>
<dbReference type="EMBL" id="CP033367">
    <property type="protein sequence ID" value="QKD06724.1"/>
    <property type="molecule type" value="Genomic_DNA"/>
</dbReference>
<reference evidence="2 3" key="1">
    <citation type="submission" date="2018-10" db="EMBL/GenBank/DDBJ databases">
        <authorList>
            <person name="Perry B.J."/>
            <person name="Sullivan J.T."/>
            <person name="Murphy R.J.T."/>
            <person name="Ramsay J.P."/>
            <person name="Ronson C.W."/>
        </authorList>
    </citation>
    <scope>NUCLEOTIDE SEQUENCE [LARGE SCALE GENOMIC DNA]</scope>
    <source>
        <strain evidence="2 3">R88b</strain>
    </source>
</reference>
<sequence>MTQHHFDVGLSFPGEARGLVEQVARELEASLGPNAYFYDNNYVSQLARPSLDTLLQDIYRNRSKLIVVFIGADYQRKDWCGVEFRAIREIIMARDEQRVMYVRVDDGAVDGVFRTDGYVDARRFNPAEIAQFITERLALIA</sequence>
<dbReference type="Pfam" id="PF13676">
    <property type="entry name" value="TIR_2"/>
    <property type="match status" value="1"/>
</dbReference>
<dbReference type="GO" id="GO:0007165">
    <property type="term" value="P:signal transduction"/>
    <property type="evidence" value="ECO:0007669"/>
    <property type="project" value="InterPro"/>
</dbReference>
<dbReference type="InterPro" id="IPR035897">
    <property type="entry name" value="Toll_tir_struct_dom_sf"/>
</dbReference>
<name>A0A6M7X2P4_RHILI</name>
<proteinExistence type="predicted"/>
<feature type="domain" description="TIR" evidence="1">
    <location>
        <begin position="10"/>
        <end position="129"/>
    </location>
</feature>
<gene>
    <name evidence="2" type="ORF">EB235_32910</name>
</gene>